<dbReference type="RefSeq" id="WP_123228999.1">
    <property type="nucleotide sequence ID" value="NZ_RJSE01000008.1"/>
</dbReference>
<dbReference type="OrthoDB" id="583431at2"/>
<dbReference type="Proteomes" id="UP000267128">
    <property type="component" value="Unassembled WGS sequence"/>
</dbReference>
<organism evidence="2 3">
    <name type="scientific">Nocardioides marmoriginsengisoli</name>
    <dbReference type="NCBI Taxonomy" id="661483"/>
    <lineage>
        <taxon>Bacteria</taxon>
        <taxon>Bacillati</taxon>
        <taxon>Actinomycetota</taxon>
        <taxon>Actinomycetes</taxon>
        <taxon>Propionibacteriales</taxon>
        <taxon>Nocardioidaceae</taxon>
        <taxon>Nocardioides</taxon>
    </lineage>
</organism>
<keyword evidence="3" id="KW-1185">Reference proteome</keyword>
<feature type="signal peptide" evidence="1">
    <location>
        <begin position="1"/>
        <end position="29"/>
    </location>
</feature>
<dbReference type="InterPro" id="IPR046037">
    <property type="entry name" value="DUF5995"/>
</dbReference>
<name>A0A3N0CCZ7_9ACTN</name>
<dbReference type="Pfam" id="PF19458">
    <property type="entry name" value="DUF5995"/>
    <property type="match status" value="1"/>
</dbReference>
<evidence type="ECO:0000313" key="2">
    <source>
        <dbReference type="EMBL" id="RNL61288.1"/>
    </source>
</evidence>
<reference evidence="2 3" key="1">
    <citation type="submission" date="2018-11" db="EMBL/GenBank/DDBJ databases">
        <authorList>
            <person name="Li F."/>
        </authorList>
    </citation>
    <scope>NUCLEOTIDE SEQUENCE [LARGE SCALE GENOMIC DNA]</scope>
    <source>
        <strain evidence="2 3">Gsoil 097</strain>
    </source>
</reference>
<dbReference type="EMBL" id="RJSE01000008">
    <property type="protein sequence ID" value="RNL61288.1"/>
    <property type="molecule type" value="Genomic_DNA"/>
</dbReference>
<gene>
    <name evidence="2" type="ORF">EFK50_18165</name>
</gene>
<proteinExistence type="predicted"/>
<keyword evidence="1" id="KW-0732">Signal</keyword>
<feature type="chain" id="PRO_5018054542" evidence="1">
    <location>
        <begin position="30"/>
        <end position="307"/>
    </location>
</feature>
<evidence type="ECO:0000256" key="1">
    <source>
        <dbReference type="SAM" id="SignalP"/>
    </source>
</evidence>
<sequence>MHLRRTLKTAVVGLTATLTLGSVATPAQAAGTVGLDTLLTPTLLDPVINLLGALPTPYKPYTGPICVSGAPQCIEDVITEMEDRLEPLAASCSHDAIFSLAYLRVTQNVKAAADSGYFQDRKWLTQIDAVFAEMYFDTMDTWKSGNKAGVPKAWRLALQASEDRTLTGLGDFMMNMNAHINNDFPYVLAKVGLTAADGTSHKPDHNAYNQRLDSLYHPVFDEEAARFDPMFNKLDLGPVDEVVVGAIMRGWREVVWRNAEALANAPAALRPLVEREIAEYAAGQAQLIKVIFKGNPTKRDAYCATHG</sequence>
<comment type="caution">
    <text evidence="2">The sequence shown here is derived from an EMBL/GenBank/DDBJ whole genome shotgun (WGS) entry which is preliminary data.</text>
</comment>
<dbReference type="AlphaFoldDB" id="A0A3N0CCZ7"/>
<evidence type="ECO:0000313" key="3">
    <source>
        <dbReference type="Proteomes" id="UP000267128"/>
    </source>
</evidence>
<protein>
    <submittedName>
        <fullName evidence="2">Uncharacterized protein</fullName>
    </submittedName>
</protein>
<accession>A0A3N0CCZ7</accession>